<dbReference type="RefSeq" id="WP_371730079.1">
    <property type="nucleotide sequence ID" value="NZ_JBGOOT010000004.1"/>
</dbReference>
<reference evidence="10 11" key="1">
    <citation type="submission" date="2024-06" db="EMBL/GenBank/DDBJ databases">
        <authorList>
            <person name="Steensen K."/>
            <person name="Seneca J."/>
            <person name="Bartlau N."/>
            <person name="Yu A.X."/>
            <person name="Polz M.F."/>
        </authorList>
    </citation>
    <scope>NUCLEOTIDE SEQUENCE [LARGE SCALE GENOMIC DNA]</scope>
    <source>
        <strain evidence="10 11">FF146</strain>
    </source>
</reference>
<feature type="region of interest" description="Disordered" evidence="8">
    <location>
        <begin position="1"/>
        <end position="33"/>
    </location>
</feature>
<proteinExistence type="inferred from homology"/>
<dbReference type="EMBL" id="JBGOOT010000004">
    <property type="protein sequence ID" value="MEZ8194681.1"/>
    <property type="molecule type" value="Genomic_DNA"/>
</dbReference>
<evidence type="ECO:0000256" key="9">
    <source>
        <dbReference type="SAM" id="Phobius"/>
    </source>
</evidence>
<comment type="similarity">
    <text evidence="2">Belongs to the UPF0283 family.</text>
</comment>
<evidence type="ECO:0000313" key="11">
    <source>
        <dbReference type="Proteomes" id="UP001569153"/>
    </source>
</evidence>
<dbReference type="Proteomes" id="UP001569153">
    <property type="component" value="Unassembled WGS sequence"/>
</dbReference>
<feature type="transmembrane region" description="Helical" evidence="9">
    <location>
        <begin position="106"/>
        <end position="127"/>
    </location>
</feature>
<keyword evidence="11" id="KW-1185">Reference proteome</keyword>
<evidence type="ECO:0000256" key="4">
    <source>
        <dbReference type="ARBA" id="ARBA00022519"/>
    </source>
</evidence>
<dbReference type="InterPro" id="IPR006507">
    <property type="entry name" value="UPF0283"/>
</dbReference>
<evidence type="ECO:0000313" key="10">
    <source>
        <dbReference type="EMBL" id="MEZ8194681.1"/>
    </source>
</evidence>
<keyword evidence="4" id="KW-0997">Cell inner membrane</keyword>
<dbReference type="PANTHER" id="PTHR39342">
    <property type="entry name" value="UPF0283 MEMBRANE PROTEIN YCJF"/>
    <property type="match status" value="1"/>
</dbReference>
<evidence type="ECO:0000256" key="8">
    <source>
        <dbReference type="SAM" id="MobiDB-lite"/>
    </source>
</evidence>
<sequence length="353" mass="38311">MSELKTKQVFDQPLGSMDKEQESADSSSSPELNAQLQFESAETFIPTTVEDNENESLIESEDQLERVIRPSKTRSWIATTFVSAFAGLVGWQAIDSVIVAIQTADWLALGWASFIAGIASLGLGAIGKELWKLRKLKHHFSIQEQSETLLASDSVGKGKSFCQSLAKEGGIATESPAYDKWINSINPAHSDAEVLDMYDAMVVAQQDKQATKLVSQLSGEAALLVAISPLAVADMLLVAWRNFKMIDKLADIYGVELGYWSRVKLFKLVLINMAAAGASELAVDASMDLLSMDLAGKVSARAGQGIGVGILTARLGIKAMSLLRPIPWKKDRAVRLSTIRKQIVNKVQTVGIK</sequence>
<keyword evidence="7 9" id="KW-0472">Membrane</keyword>
<evidence type="ECO:0000256" key="6">
    <source>
        <dbReference type="ARBA" id="ARBA00022989"/>
    </source>
</evidence>
<dbReference type="NCBIfam" id="TIGR01620">
    <property type="entry name" value="hyp_HI0043"/>
    <property type="match status" value="1"/>
</dbReference>
<keyword evidence="3" id="KW-1003">Cell membrane</keyword>
<feature type="transmembrane region" description="Helical" evidence="9">
    <location>
        <begin position="221"/>
        <end position="240"/>
    </location>
</feature>
<protein>
    <submittedName>
        <fullName evidence="10">YcjF family protein</fullName>
    </submittedName>
</protein>
<accession>A0ABV4M575</accession>
<comment type="subcellular location">
    <subcellularLocation>
        <location evidence="1">Cell inner membrane</location>
        <topology evidence="1">Multi-pass membrane protein</topology>
    </subcellularLocation>
</comment>
<dbReference type="PANTHER" id="PTHR39342:SF1">
    <property type="entry name" value="UPF0283 MEMBRANE PROTEIN YCJF"/>
    <property type="match status" value="1"/>
</dbReference>
<evidence type="ECO:0000256" key="2">
    <source>
        <dbReference type="ARBA" id="ARBA00008255"/>
    </source>
</evidence>
<keyword evidence="6 9" id="KW-1133">Transmembrane helix</keyword>
<evidence type="ECO:0000256" key="5">
    <source>
        <dbReference type="ARBA" id="ARBA00022692"/>
    </source>
</evidence>
<evidence type="ECO:0000256" key="1">
    <source>
        <dbReference type="ARBA" id="ARBA00004429"/>
    </source>
</evidence>
<keyword evidence="5 9" id="KW-0812">Transmembrane</keyword>
<feature type="transmembrane region" description="Helical" evidence="9">
    <location>
        <begin position="76"/>
        <end position="94"/>
    </location>
</feature>
<evidence type="ECO:0000256" key="7">
    <source>
        <dbReference type="ARBA" id="ARBA00023136"/>
    </source>
</evidence>
<dbReference type="Pfam" id="PF05128">
    <property type="entry name" value="DUF697"/>
    <property type="match status" value="1"/>
</dbReference>
<name>A0ABV4M575_9VIBR</name>
<gene>
    <name evidence="10" type="ORF">ACED38_07235</name>
</gene>
<organism evidence="10 11">
    <name type="scientific">Vibrio cortegadensis</name>
    <dbReference type="NCBI Taxonomy" id="1328770"/>
    <lineage>
        <taxon>Bacteria</taxon>
        <taxon>Pseudomonadati</taxon>
        <taxon>Pseudomonadota</taxon>
        <taxon>Gammaproteobacteria</taxon>
        <taxon>Vibrionales</taxon>
        <taxon>Vibrionaceae</taxon>
        <taxon>Vibrio</taxon>
    </lineage>
</organism>
<evidence type="ECO:0000256" key="3">
    <source>
        <dbReference type="ARBA" id="ARBA00022475"/>
    </source>
</evidence>
<feature type="compositionally biased region" description="Polar residues" evidence="8">
    <location>
        <begin position="24"/>
        <end position="33"/>
    </location>
</feature>
<dbReference type="InterPro" id="IPR021147">
    <property type="entry name" value="DUF697"/>
</dbReference>
<comment type="caution">
    <text evidence="10">The sequence shown here is derived from an EMBL/GenBank/DDBJ whole genome shotgun (WGS) entry which is preliminary data.</text>
</comment>